<organism evidence="3 4">
    <name type="scientific">Nocardioides marmotae</name>
    <dbReference type="NCBI Taxonomy" id="2663857"/>
    <lineage>
        <taxon>Bacteria</taxon>
        <taxon>Bacillati</taxon>
        <taxon>Actinomycetota</taxon>
        <taxon>Actinomycetes</taxon>
        <taxon>Propionibacteriales</taxon>
        <taxon>Nocardioidaceae</taxon>
        <taxon>Nocardioides</taxon>
    </lineage>
</organism>
<comment type="caution">
    <text evidence="3">The sequence shown here is derived from an EMBL/GenBank/DDBJ whole genome shotgun (WGS) entry which is preliminary data.</text>
</comment>
<name>A0A6I3JET9_9ACTN</name>
<dbReference type="PROSITE" id="PS51257">
    <property type="entry name" value="PROKAR_LIPOPROTEIN"/>
    <property type="match status" value="1"/>
</dbReference>
<evidence type="ECO:0000256" key="2">
    <source>
        <dbReference type="SAM" id="SignalP"/>
    </source>
</evidence>
<dbReference type="EMBL" id="WLCI01000016">
    <property type="protein sequence ID" value="MTB96543.1"/>
    <property type="molecule type" value="Genomic_DNA"/>
</dbReference>
<dbReference type="InterPro" id="IPR002491">
    <property type="entry name" value="ABC_transptr_periplasmic_BD"/>
</dbReference>
<comment type="similarity">
    <text evidence="1">Belongs to the bacterial solute-binding protein 8 family.</text>
</comment>
<accession>A0A6I3JET9</accession>
<dbReference type="PANTHER" id="PTHR30535:SF34">
    <property type="entry name" value="MOLYBDATE-BINDING PROTEIN MOLA"/>
    <property type="match status" value="1"/>
</dbReference>
<evidence type="ECO:0000256" key="1">
    <source>
        <dbReference type="ARBA" id="ARBA00008814"/>
    </source>
</evidence>
<gene>
    <name evidence="3" type="ORF">GGQ22_15820</name>
</gene>
<dbReference type="InterPro" id="IPR050902">
    <property type="entry name" value="ABC_Transporter_SBP"/>
</dbReference>
<dbReference type="PANTHER" id="PTHR30535">
    <property type="entry name" value="VITAMIN B12-BINDING PROTEIN"/>
    <property type="match status" value="1"/>
</dbReference>
<protein>
    <submittedName>
        <fullName evidence="3">ABC transporter substrate-binding protein</fullName>
    </submittedName>
</protein>
<dbReference type="SUPFAM" id="SSF53807">
    <property type="entry name" value="Helical backbone' metal receptor"/>
    <property type="match status" value="1"/>
</dbReference>
<dbReference type="Gene3D" id="3.40.50.1980">
    <property type="entry name" value="Nitrogenase molybdenum iron protein domain"/>
    <property type="match status" value="2"/>
</dbReference>
<keyword evidence="2" id="KW-0732">Signal</keyword>
<feature type="chain" id="PRO_5039012591" evidence="2">
    <location>
        <begin position="36"/>
        <end position="344"/>
    </location>
</feature>
<dbReference type="PROSITE" id="PS50983">
    <property type="entry name" value="FE_B12_PBP"/>
    <property type="match status" value="1"/>
</dbReference>
<dbReference type="Pfam" id="PF01497">
    <property type="entry name" value="Peripla_BP_2"/>
    <property type="match status" value="1"/>
</dbReference>
<evidence type="ECO:0000313" key="3">
    <source>
        <dbReference type="EMBL" id="MTB96543.1"/>
    </source>
</evidence>
<proteinExistence type="inferred from homology"/>
<reference evidence="3 4" key="1">
    <citation type="submission" date="2019-10" db="EMBL/GenBank/DDBJ databases">
        <title>Nocardioides novel species isolated from the excrement of Marmot.</title>
        <authorList>
            <person name="Zhang G."/>
        </authorList>
    </citation>
    <scope>NUCLEOTIDE SEQUENCE [LARGE SCALE GENOMIC DNA]</scope>
    <source>
        <strain evidence="4">zg-579</strain>
    </source>
</reference>
<dbReference type="Proteomes" id="UP000433406">
    <property type="component" value="Unassembled WGS sequence"/>
</dbReference>
<sequence>MPSPRSDHRKAPVKLPRSAALAATAVLLTSLAACGSETGSSGSSEAAAGDGSYPVTVENCGADVVVDRAPERAVLLKPAAATYLHELGVLDDVVTARAGAYPRGYYDEETWAELESVPMLSDDLDSAGHLQISKEVVLAQQPDIVLGEADNLTRETLGAAGIPLMEEPALCPEPPSDPSFEDVHDQMRTYGRIFDRTEEAEAAVERLQDRLEEILAEVDPDESRTAAVLYPTVGGGTPYAYGTSSMAHPQLEAAGFTNVFADTSERVFEVTLEELVGRDPDVLILLHSDGDPADVEAAITQMNGARALTAVQDDAILTQLFNFTEPPSPLAIDGLERIVEHFQR</sequence>
<dbReference type="AlphaFoldDB" id="A0A6I3JET9"/>
<keyword evidence="4" id="KW-1185">Reference proteome</keyword>
<evidence type="ECO:0000313" key="4">
    <source>
        <dbReference type="Proteomes" id="UP000433406"/>
    </source>
</evidence>
<feature type="signal peptide" evidence="2">
    <location>
        <begin position="1"/>
        <end position="35"/>
    </location>
</feature>